<organism evidence="1 2">
    <name type="scientific">Solanum verrucosum</name>
    <dbReference type="NCBI Taxonomy" id="315347"/>
    <lineage>
        <taxon>Eukaryota</taxon>
        <taxon>Viridiplantae</taxon>
        <taxon>Streptophyta</taxon>
        <taxon>Embryophyta</taxon>
        <taxon>Tracheophyta</taxon>
        <taxon>Spermatophyta</taxon>
        <taxon>Magnoliopsida</taxon>
        <taxon>eudicotyledons</taxon>
        <taxon>Gunneridae</taxon>
        <taxon>Pentapetalae</taxon>
        <taxon>asterids</taxon>
        <taxon>lamiids</taxon>
        <taxon>Solanales</taxon>
        <taxon>Solanaceae</taxon>
        <taxon>Solanoideae</taxon>
        <taxon>Solaneae</taxon>
        <taxon>Solanum</taxon>
    </lineage>
</organism>
<evidence type="ECO:0000313" key="1">
    <source>
        <dbReference type="EMBL" id="WMV24794.1"/>
    </source>
</evidence>
<dbReference type="AlphaFoldDB" id="A0AAF0QJ91"/>
<evidence type="ECO:0000313" key="2">
    <source>
        <dbReference type="Proteomes" id="UP001234989"/>
    </source>
</evidence>
<keyword evidence="2" id="KW-1185">Reference proteome</keyword>
<name>A0AAF0QJ91_SOLVR</name>
<dbReference type="Proteomes" id="UP001234989">
    <property type="component" value="Chromosome 4"/>
</dbReference>
<dbReference type="EMBL" id="CP133615">
    <property type="protein sequence ID" value="WMV24794.1"/>
    <property type="molecule type" value="Genomic_DNA"/>
</dbReference>
<reference evidence="1" key="1">
    <citation type="submission" date="2023-08" db="EMBL/GenBank/DDBJ databases">
        <title>A de novo genome assembly of Solanum verrucosum Schlechtendal, a Mexican diploid species geographically isolated from the other diploid A-genome species in potato relatives.</title>
        <authorList>
            <person name="Hosaka K."/>
        </authorList>
    </citation>
    <scope>NUCLEOTIDE SEQUENCE</scope>
    <source>
        <tissue evidence="1">Young leaves</tissue>
    </source>
</reference>
<gene>
    <name evidence="1" type="ORF">MTR67_018179</name>
</gene>
<sequence>MRKDLNLHQMRWLELLKYYNMSSV</sequence>
<protein>
    <submittedName>
        <fullName evidence="1">Uncharacterized protein</fullName>
    </submittedName>
</protein>
<proteinExistence type="predicted"/>
<accession>A0AAF0QJ91</accession>